<dbReference type="SUPFAM" id="SSF88874">
    <property type="entry name" value="Receptor-binding domain of short tail fibre protein gp12"/>
    <property type="match status" value="1"/>
</dbReference>
<feature type="domain" description="Phage tail collar" evidence="1">
    <location>
        <begin position="6"/>
        <end position="62"/>
    </location>
</feature>
<dbReference type="RefSeq" id="WP_090156547.1">
    <property type="nucleotide sequence ID" value="NZ_FNAN01000021.1"/>
</dbReference>
<keyword evidence="3" id="KW-1185">Reference proteome</keyword>
<protein>
    <submittedName>
        <fullName evidence="2">Microcystin-dependent protein</fullName>
    </submittedName>
</protein>
<dbReference type="EMBL" id="FNAN01000021">
    <property type="protein sequence ID" value="SDG64014.1"/>
    <property type="molecule type" value="Genomic_DNA"/>
</dbReference>
<proteinExistence type="predicted"/>
<accession>A0A1G7VW48</accession>
<dbReference type="OrthoDB" id="9810174at2"/>
<evidence type="ECO:0000259" key="1">
    <source>
        <dbReference type="Pfam" id="PF07484"/>
    </source>
</evidence>
<dbReference type="AlphaFoldDB" id="A0A1G7VW48"/>
<dbReference type="Proteomes" id="UP000198748">
    <property type="component" value="Unassembled WGS sequence"/>
</dbReference>
<reference evidence="3" key="1">
    <citation type="submission" date="2016-10" db="EMBL/GenBank/DDBJ databases">
        <authorList>
            <person name="Varghese N."/>
            <person name="Submissions S."/>
        </authorList>
    </citation>
    <scope>NUCLEOTIDE SEQUENCE [LARGE SCALE GENOMIC DNA]</scope>
    <source>
        <strain evidence="3">DSM 25329</strain>
    </source>
</reference>
<dbReference type="STRING" id="659014.SAMN04487996_12128"/>
<evidence type="ECO:0000313" key="3">
    <source>
        <dbReference type="Proteomes" id="UP000198748"/>
    </source>
</evidence>
<dbReference type="Gene3D" id="3.90.1340.10">
    <property type="entry name" value="Phage tail collar domain"/>
    <property type="match status" value="1"/>
</dbReference>
<dbReference type="InterPro" id="IPR037053">
    <property type="entry name" value="Phage_tail_collar_dom_sf"/>
</dbReference>
<dbReference type="InterPro" id="IPR011083">
    <property type="entry name" value="Phage_tail_collar_dom"/>
</dbReference>
<dbReference type="Pfam" id="PF07484">
    <property type="entry name" value="Collar"/>
    <property type="match status" value="1"/>
</dbReference>
<organism evidence="2 3">
    <name type="scientific">Dyadobacter soli</name>
    <dbReference type="NCBI Taxonomy" id="659014"/>
    <lineage>
        <taxon>Bacteria</taxon>
        <taxon>Pseudomonadati</taxon>
        <taxon>Bacteroidota</taxon>
        <taxon>Cytophagia</taxon>
        <taxon>Cytophagales</taxon>
        <taxon>Spirosomataceae</taxon>
        <taxon>Dyadobacter</taxon>
    </lineage>
</organism>
<gene>
    <name evidence="2" type="ORF">SAMN04487996_12128</name>
</gene>
<evidence type="ECO:0000313" key="2">
    <source>
        <dbReference type="EMBL" id="SDG64014.1"/>
    </source>
</evidence>
<name>A0A1G7VW48_9BACT</name>
<sequence>MDPYIGEIAAFALNFVPRGWALCNGAILKIEENPYLFNLIGTRYGGDGVTTFALPDLRSRVVLGQSEHNPVGKIDGSESVELALEGLPRHTHIPNCSTSDQVNSKDATNAVWSASDQHGARYAEPGTAGNFSMNRESIMTEGGGQPHENRMPVLAIVYCIAISGEYPSFG</sequence>